<reference evidence="15" key="1">
    <citation type="submission" date="2020-05" db="UniProtKB">
        <authorList>
            <consortium name="EnsemblMetazoa"/>
        </authorList>
    </citation>
    <scope>IDENTIFICATION</scope>
    <source>
        <strain evidence="15">USDA</strain>
    </source>
</reference>
<dbReference type="Proteomes" id="UP000095300">
    <property type="component" value="Unassembled WGS sequence"/>
</dbReference>
<keyword evidence="7" id="KW-0256">Endoplasmic reticulum</keyword>
<dbReference type="PANTHER" id="PTHR24291:SF187">
    <property type="entry name" value="CYTOCHROME P450 4AE1-RELATED"/>
    <property type="match status" value="1"/>
</dbReference>
<comment type="similarity">
    <text evidence="4 13">Belongs to the cytochrome P450 family.</text>
</comment>
<evidence type="ECO:0000256" key="2">
    <source>
        <dbReference type="ARBA" id="ARBA00004174"/>
    </source>
</evidence>
<evidence type="ECO:0000313" key="15">
    <source>
        <dbReference type="EnsemblMetazoa" id="SCAU005933-PA"/>
    </source>
</evidence>
<sequence length="511" mass="58306">MFLELTLTLLAIIIALDYFNKKQRNELLAKSNITGPKTLPILGNALTLRNVNTENMEEYLKGNTSRYGKIYRFWVFHQMHLRVADPKFVDAILSSQQHITKSSFYDFLVDWLGRGLLMSNGKKWHTRRKIITPAFHFKILEQFVDIFDQQSAIMVDKLRSQADGKTPINMFPFVCGMALDTLTEAAMGVKVNAQENPDFEYVKALNYVSMVMSKRFVNPSQRTPLLFRLTSPKVYKETQRCIGIMHKFTNEVIEKRRDALEAAIKNGTYQTAPSADDQDYGRKLRMAFLDVLLQSTVDGAPLTNEDIREEVDTFMFEGHDTTTSAISFALYLIARHPEVQKKLMAEVTQIMGTDRNKPVSFRDLQDMKYLECTIKETLRLFPSVPAVGREITEDVALGGITLPANTNIILSFSLILRDPEYFPDPDAFKPERFLNEGETGAHMNPFVYTPFSAGPRNCIGQRFAMLEMKSAISKMLRHFELLPLGPEVQRLTNIVMRSKTGAHIGLLPRYV</sequence>
<dbReference type="PRINTS" id="PR00385">
    <property type="entry name" value="P450"/>
</dbReference>
<proteinExistence type="inferred from homology"/>
<dbReference type="VEuPathDB" id="VectorBase:SCAU005933"/>
<dbReference type="PANTHER" id="PTHR24291">
    <property type="entry name" value="CYTOCHROME P450 FAMILY 4"/>
    <property type="match status" value="1"/>
</dbReference>
<evidence type="ECO:0000256" key="13">
    <source>
        <dbReference type="RuleBase" id="RU000461"/>
    </source>
</evidence>
<dbReference type="CDD" id="cd20628">
    <property type="entry name" value="CYP4"/>
    <property type="match status" value="1"/>
</dbReference>
<dbReference type="STRING" id="35570.A0A1I8P933"/>
<name>A0A1I8P933_STOCA</name>
<keyword evidence="10 12" id="KW-0408">Iron</keyword>
<dbReference type="EnsemblMetazoa" id="SCAU005933-RA">
    <property type="protein sequence ID" value="SCAU005933-PA"/>
    <property type="gene ID" value="SCAU005933"/>
</dbReference>
<accession>A0A1I8P933</accession>
<comment type="subcellular location">
    <subcellularLocation>
        <location evidence="3">Endoplasmic reticulum membrane</location>
        <topology evidence="3">Peripheral membrane protein</topology>
    </subcellularLocation>
    <subcellularLocation>
        <location evidence="2">Microsome membrane</location>
        <topology evidence="2">Peripheral membrane protein</topology>
    </subcellularLocation>
</comment>
<evidence type="ECO:0000256" key="7">
    <source>
        <dbReference type="ARBA" id="ARBA00022824"/>
    </source>
</evidence>
<keyword evidence="11 13" id="KW-0503">Monooxygenase</keyword>
<dbReference type="GO" id="GO:0004497">
    <property type="term" value="F:monooxygenase activity"/>
    <property type="evidence" value="ECO:0007669"/>
    <property type="project" value="UniProtKB-KW"/>
</dbReference>
<dbReference type="Gene3D" id="1.10.630.10">
    <property type="entry name" value="Cytochrome P450"/>
    <property type="match status" value="1"/>
</dbReference>
<dbReference type="InterPro" id="IPR036396">
    <property type="entry name" value="Cyt_P450_sf"/>
</dbReference>
<evidence type="ECO:0000256" key="6">
    <source>
        <dbReference type="ARBA" id="ARBA00022723"/>
    </source>
</evidence>
<evidence type="ECO:0000256" key="3">
    <source>
        <dbReference type="ARBA" id="ARBA00004406"/>
    </source>
</evidence>
<evidence type="ECO:0000256" key="4">
    <source>
        <dbReference type="ARBA" id="ARBA00010617"/>
    </source>
</evidence>
<evidence type="ECO:0000256" key="10">
    <source>
        <dbReference type="ARBA" id="ARBA00023004"/>
    </source>
</evidence>
<dbReference type="GO" id="GO:0020037">
    <property type="term" value="F:heme binding"/>
    <property type="evidence" value="ECO:0007669"/>
    <property type="project" value="InterPro"/>
</dbReference>
<dbReference type="GO" id="GO:0005506">
    <property type="term" value="F:iron ion binding"/>
    <property type="evidence" value="ECO:0007669"/>
    <property type="project" value="InterPro"/>
</dbReference>
<dbReference type="SUPFAM" id="SSF48264">
    <property type="entry name" value="Cytochrome P450"/>
    <property type="match status" value="1"/>
</dbReference>
<dbReference type="OrthoDB" id="1470350at2759"/>
<comment type="cofactor">
    <cofactor evidence="1 12">
        <name>heme</name>
        <dbReference type="ChEBI" id="CHEBI:30413"/>
    </cofactor>
</comment>
<dbReference type="InterPro" id="IPR002401">
    <property type="entry name" value="Cyt_P450_E_grp-I"/>
</dbReference>
<keyword evidence="6 12" id="KW-0479">Metal-binding</keyword>
<dbReference type="InterPro" id="IPR050196">
    <property type="entry name" value="Cytochrome_P450_Monoox"/>
</dbReference>
<dbReference type="PROSITE" id="PS00086">
    <property type="entry name" value="CYTOCHROME_P450"/>
    <property type="match status" value="1"/>
</dbReference>
<dbReference type="InterPro" id="IPR017972">
    <property type="entry name" value="Cyt_P450_CS"/>
</dbReference>
<protein>
    <recommendedName>
        <fullName evidence="17">Cytochrome P450</fullName>
    </recommendedName>
</protein>
<dbReference type="KEGG" id="scac:106084186"/>
<feature type="signal peptide" evidence="14">
    <location>
        <begin position="1"/>
        <end position="15"/>
    </location>
</feature>
<dbReference type="GO" id="GO:0005789">
    <property type="term" value="C:endoplasmic reticulum membrane"/>
    <property type="evidence" value="ECO:0007669"/>
    <property type="project" value="UniProtKB-SubCell"/>
</dbReference>
<keyword evidence="8" id="KW-0492">Microsome</keyword>
<dbReference type="GO" id="GO:0016705">
    <property type="term" value="F:oxidoreductase activity, acting on paired donors, with incorporation or reduction of molecular oxygen"/>
    <property type="evidence" value="ECO:0007669"/>
    <property type="project" value="InterPro"/>
</dbReference>
<dbReference type="InterPro" id="IPR001128">
    <property type="entry name" value="Cyt_P450"/>
</dbReference>
<evidence type="ECO:0000256" key="11">
    <source>
        <dbReference type="ARBA" id="ARBA00023033"/>
    </source>
</evidence>
<evidence type="ECO:0000256" key="1">
    <source>
        <dbReference type="ARBA" id="ARBA00001971"/>
    </source>
</evidence>
<keyword evidence="9 13" id="KW-0560">Oxidoreductase</keyword>
<gene>
    <name evidence="15" type="primary">106084186</name>
</gene>
<evidence type="ECO:0000256" key="5">
    <source>
        <dbReference type="ARBA" id="ARBA00022617"/>
    </source>
</evidence>
<keyword evidence="14" id="KW-0732">Signal</keyword>
<keyword evidence="5 12" id="KW-0349">Heme</keyword>
<evidence type="ECO:0000256" key="14">
    <source>
        <dbReference type="SAM" id="SignalP"/>
    </source>
</evidence>
<feature type="chain" id="PRO_5012227220" description="Cytochrome P450" evidence="14">
    <location>
        <begin position="16"/>
        <end position="511"/>
    </location>
</feature>
<evidence type="ECO:0000256" key="12">
    <source>
        <dbReference type="PIRSR" id="PIRSR602401-1"/>
    </source>
</evidence>
<feature type="binding site" description="axial binding residue" evidence="12">
    <location>
        <position position="458"/>
    </location>
    <ligand>
        <name>heme</name>
        <dbReference type="ChEBI" id="CHEBI:30413"/>
    </ligand>
    <ligandPart>
        <name>Fe</name>
        <dbReference type="ChEBI" id="CHEBI:18248"/>
    </ligandPart>
</feature>
<evidence type="ECO:0000256" key="8">
    <source>
        <dbReference type="ARBA" id="ARBA00022848"/>
    </source>
</evidence>
<dbReference type="Pfam" id="PF00067">
    <property type="entry name" value="p450"/>
    <property type="match status" value="1"/>
</dbReference>
<keyword evidence="16" id="KW-1185">Reference proteome</keyword>
<dbReference type="PRINTS" id="PR00463">
    <property type="entry name" value="EP450I"/>
</dbReference>
<evidence type="ECO:0000313" key="16">
    <source>
        <dbReference type="Proteomes" id="UP000095300"/>
    </source>
</evidence>
<evidence type="ECO:0008006" key="17">
    <source>
        <dbReference type="Google" id="ProtNLM"/>
    </source>
</evidence>
<organism evidence="15 16">
    <name type="scientific">Stomoxys calcitrans</name>
    <name type="common">Stable fly</name>
    <name type="synonym">Conops calcitrans</name>
    <dbReference type="NCBI Taxonomy" id="35570"/>
    <lineage>
        <taxon>Eukaryota</taxon>
        <taxon>Metazoa</taxon>
        <taxon>Ecdysozoa</taxon>
        <taxon>Arthropoda</taxon>
        <taxon>Hexapoda</taxon>
        <taxon>Insecta</taxon>
        <taxon>Pterygota</taxon>
        <taxon>Neoptera</taxon>
        <taxon>Endopterygota</taxon>
        <taxon>Diptera</taxon>
        <taxon>Brachycera</taxon>
        <taxon>Muscomorpha</taxon>
        <taxon>Muscoidea</taxon>
        <taxon>Muscidae</taxon>
        <taxon>Stomoxys</taxon>
    </lineage>
</organism>
<dbReference type="AlphaFoldDB" id="A0A1I8P933"/>
<evidence type="ECO:0000256" key="9">
    <source>
        <dbReference type="ARBA" id="ARBA00023002"/>
    </source>
</evidence>
<dbReference type="FunFam" id="1.10.630.10:FF:000182">
    <property type="entry name" value="Cytochrome P450 3A4"/>
    <property type="match status" value="1"/>
</dbReference>